<dbReference type="GO" id="GO:0005737">
    <property type="term" value="C:cytoplasm"/>
    <property type="evidence" value="ECO:0007669"/>
    <property type="project" value="TreeGrafter"/>
</dbReference>
<keyword evidence="4 8" id="KW-0808">Transferase</keyword>
<evidence type="ECO:0000256" key="2">
    <source>
        <dbReference type="ARBA" id="ARBA00007647"/>
    </source>
</evidence>
<dbReference type="GO" id="GO:0016020">
    <property type="term" value="C:membrane"/>
    <property type="evidence" value="ECO:0007669"/>
    <property type="project" value="UniProtKB-SubCell"/>
</dbReference>
<organism evidence="9 10">
    <name type="scientific">Edaphochlamys debaryana</name>
    <dbReference type="NCBI Taxonomy" id="47281"/>
    <lineage>
        <taxon>Eukaryota</taxon>
        <taxon>Viridiplantae</taxon>
        <taxon>Chlorophyta</taxon>
        <taxon>core chlorophytes</taxon>
        <taxon>Chlorophyceae</taxon>
        <taxon>CS clade</taxon>
        <taxon>Chlamydomonadales</taxon>
        <taxon>Chlamydomonadales incertae sedis</taxon>
        <taxon>Edaphochlamys</taxon>
    </lineage>
</organism>
<dbReference type="Pfam" id="PF01697">
    <property type="entry name" value="Glyco_transf_92"/>
    <property type="match status" value="1"/>
</dbReference>
<keyword evidence="6" id="KW-1133">Transmembrane helix</keyword>
<reference evidence="9" key="1">
    <citation type="journal article" date="2020" name="bioRxiv">
        <title>Comparative genomics of Chlamydomonas.</title>
        <authorList>
            <person name="Craig R.J."/>
            <person name="Hasan A.R."/>
            <person name="Ness R.W."/>
            <person name="Keightley P.D."/>
        </authorList>
    </citation>
    <scope>NUCLEOTIDE SEQUENCE</scope>
    <source>
        <strain evidence="9">CCAP 11/70</strain>
    </source>
</reference>
<evidence type="ECO:0000313" key="9">
    <source>
        <dbReference type="EMBL" id="KAG2495816.1"/>
    </source>
</evidence>
<evidence type="ECO:0000256" key="5">
    <source>
        <dbReference type="ARBA" id="ARBA00022692"/>
    </source>
</evidence>
<dbReference type="EMBL" id="JAEHOE010000022">
    <property type="protein sequence ID" value="KAG2495816.1"/>
    <property type="molecule type" value="Genomic_DNA"/>
</dbReference>
<evidence type="ECO:0000256" key="4">
    <source>
        <dbReference type="ARBA" id="ARBA00022679"/>
    </source>
</evidence>
<dbReference type="AlphaFoldDB" id="A0A835Y7V7"/>
<comment type="similarity">
    <text evidence="2 8">Belongs to the glycosyltransferase 92 family.</text>
</comment>
<sequence>MCATIRDEVPSNLVEWVRYHALLGVGRFMLFDHNSSQPVFTSLEPYVRGGLVDVFFHASHHRTGGGFAESSHGFAHEQCIRIGKMRHTWMAFIDADEYIFVRGDDCPSLPSILSEYESFGALGLNWVMFGSSGHVKRPAAGNLMSYTKCLPYNHDVNTHVKSIVNLRFVAGLNWSPHHFTLSQHKEQVNELKVPFEGPFSKPPSHVRIMLYHYFTRSLEEFERKSSRGDASGMVGKSMSNFHFYNEAATETCDEAVSFWPRCCGGSSLPERTRWLCSGVASQAVKAVPAGGSQKAGARHP</sequence>
<name>A0A835Y7V7_9CHLO</name>
<dbReference type="InterPro" id="IPR008166">
    <property type="entry name" value="Glyco_transf_92"/>
</dbReference>
<evidence type="ECO:0000256" key="3">
    <source>
        <dbReference type="ARBA" id="ARBA00022676"/>
    </source>
</evidence>
<dbReference type="Proteomes" id="UP000612055">
    <property type="component" value="Unassembled WGS sequence"/>
</dbReference>
<dbReference type="PANTHER" id="PTHR21461:SF69">
    <property type="entry name" value="GLYCOSYLTRANSFERASE FAMILY 92 PROTEIN"/>
    <property type="match status" value="1"/>
</dbReference>
<comment type="subcellular location">
    <subcellularLocation>
        <location evidence="1">Membrane</location>
        <topology evidence="1">Single-pass membrane protein</topology>
    </subcellularLocation>
</comment>
<protein>
    <recommendedName>
        <fullName evidence="8">Glycosyltransferase family 92 protein</fullName>
        <ecNumber evidence="8">2.4.1.-</ecNumber>
    </recommendedName>
</protein>
<accession>A0A835Y7V7</accession>
<keyword evidence="7" id="KW-0472">Membrane</keyword>
<dbReference type="GO" id="GO:0016757">
    <property type="term" value="F:glycosyltransferase activity"/>
    <property type="evidence" value="ECO:0007669"/>
    <property type="project" value="UniProtKB-UniRule"/>
</dbReference>
<evidence type="ECO:0000313" key="10">
    <source>
        <dbReference type="Proteomes" id="UP000612055"/>
    </source>
</evidence>
<keyword evidence="10" id="KW-1185">Reference proteome</keyword>
<dbReference type="PANTHER" id="PTHR21461">
    <property type="entry name" value="GLYCOSYLTRANSFERASE FAMILY 92 PROTEIN"/>
    <property type="match status" value="1"/>
</dbReference>
<evidence type="ECO:0000256" key="8">
    <source>
        <dbReference type="RuleBase" id="RU366017"/>
    </source>
</evidence>
<keyword evidence="5" id="KW-0812">Transmembrane</keyword>
<keyword evidence="3 8" id="KW-0328">Glycosyltransferase</keyword>
<evidence type="ECO:0000256" key="7">
    <source>
        <dbReference type="ARBA" id="ARBA00023136"/>
    </source>
</evidence>
<evidence type="ECO:0000256" key="6">
    <source>
        <dbReference type="ARBA" id="ARBA00022989"/>
    </source>
</evidence>
<proteinExistence type="inferred from homology"/>
<dbReference type="OrthoDB" id="2526284at2759"/>
<dbReference type="EC" id="2.4.1.-" evidence="8"/>
<comment type="caution">
    <text evidence="9">The sequence shown here is derived from an EMBL/GenBank/DDBJ whole genome shotgun (WGS) entry which is preliminary data.</text>
</comment>
<evidence type="ECO:0000256" key="1">
    <source>
        <dbReference type="ARBA" id="ARBA00004167"/>
    </source>
</evidence>
<gene>
    <name evidence="9" type="ORF">HYH03_006057</name>
</gene>